<organism evidence="2 3">
    <name type="scientific">Paenibacillus septentrionalis</name>
    <dbReference type="NCBI Taxonomy" id="429342"/>
    <lineage>
        <taxon>Bacteria</taxon>
        <taxon>Bacillati</taxon>
        <taxon>Bacillota</taxon>
        <taxon>Bacilli</taxon>
        <taxon>Bacillales</taxon>
        <taxon>Paenibacillaceae</taxon>
        <taxon>Paenibacillus</taxon>
    </lineage>
</organism>
<evidence type="ECO:0000313" key="3">
    <source>
        <dbReference type="Proteomes" id="UP001596233"/>
    </source>
</evidence>
<dbReference type="PROSITE" id="PS51704">
    <property type="entry name" value="GP_PDE"/>
    <property type="match status" value="1"/>
</dbReference>
<dbReference type="InterPro" id="IPR017946">
    <property type="entry name" value="PLC-like_Pdiesterase_TIM-brl"/>
</dbReference>
<protein>
    <submittedName>
        <fullName evidence="2">Glycerophosphodiester phosphodiesterase</fullName>
    </submittedName>
</protein>
<accession>A0ABW1V7V4</accession>
<name>A0ABW1V7V4_9BACL</name>
<gene>
    <name evidence="2" type="ORF">ACFP56_14615</name>
</gene>
<dbReference type="InterPro" id="IPR030395">
    <property type="entry name" value="GP_PDE_dom"/>
</dbReference>
<evidence type="ECO:0000313" key="2">
    <source>
        <dbReference type="EMBL" id="MFC6333857.1"/>
    </source>
</evidence>
<dbReference type="PANTHER" id="PTHR46211:SF1">
    <property type="entry name" value="GLYCEROPHOSPHODIESTER PHOSPHODIESTERASE, CYTOPLASMIC"/>
    <property type="match status" value="1"/>
</dbReference>
<feature type="domain" description="GP-PDE" evidence="1">
    <location>
        <begin position="3"/>
        <end position="232"/>
    </location>
</feature>
<reference evidence="3" key="1">
    <citation type="journal article" date="2019" name="Int. J. Syst. Evol. Microbiol.">
        <title>The Global Catalogue of Microorganisms (GCM) 10K type strain sequencing project: providing services to taxonomists for standard genome sequencing and annotation.</title>
        <authorList>
            <consortium name="The Broad Institute Genomics Platform"/>
            <consortium name="The Broad Institute Genome Sequencing Center for Infectious Disease"/>
            <person name="Wu L."/>
            <person name="Ma J."/>
        </authorList>
    </citation>
    <scope>NUCLEOTIDE SEQUENCE [LARGE SCALE GENOMIC DNA]</scope>
    <source>
        <strain evidence="3">PCU 280</strain>
    </source>
</reference>
<evidence type="ECO:0000259" key="1">
    <source>
        <dbReference type="PROSITE" id="PS51704"/>
    </source>
</evidence>
<sequence>MTIRGLAHRGYPLKHPENTLRGFRAAIELGFSHIELDVHLTEDGVPVVIHDPTVNRTTNGTGAVKEYTLDELLKLDAGGGEFIPTLEEVLLLVKDRMQVDIELKQIGNTYPGLEAAVIDVIDRVDMKDQIFLTSFDHYSIARSRELSADIEMGLVIYGATPAIFPYMEELGAKYLSLKYVYLTPEFATEAKRRSIQLIAWTPDREEELHYLKATYPDVLVCTNNLEGWAEVYKSGKLG</sequence>
<dbReference type="Proteomes" id="UP001596233">
    <property type="component" value="Unassembled WGS sequence"/>
</dbReference>
<dbReference type="EMBL" id="JBHSTE010000004">
    <property type="protein sequence ID" value="MFC6333857.1"/>
    <property type="molecule type" value="Genomic_DNA"/>
</dbReference>
<dbReference type="RefSeq" id="WP_379235753.1">
    <property type="nucleotide sequence ID" value="NZ_JBHSTE010000004.1"/>
</dbReference>
<proteinExistence type="predicted"/>
<dbReference type="Pfam" id="PF03009">
    <property type="entry name" value="GDPD"/>
    <property type="match status" value="1"/>
</dbReference>
<comment type="caution">
    <text evidence="2">The sequence shown here is derived from an EMBL/GenBank/DDBJ whole genome shotgun (WGS) entry which is preliminary data.</text>
</comment>
<keyword evidence="3" id="KW-1185">Reference proteome</keyword>
<dbReference type="Gene3D" id="3.20.20.190">
    <property type="entry name" value="Phosphatidylinositol (PI) phosphodiesterase"/>
    <property type="match status" value="1"/>
</dbReference>
<dbReference type="SUPFAM" id="SSF51695">
    <property type="entry name" value="PLC-like phosphodiesterases"/>
    <property type="match status" value="1"/>
</dbReference>
<dbReference type="PANTHER" id="PTHR46211">
    <property type="entry name" value="GLYCEROPHOSPHORYL DIESTER PHOSPHODIESTERASE"/>
    <property type="match status" value="1"/>
</dbReference>